<dbReference type="InterPro" id="IPR012340">
    <property type="entry name" value="NA-bd_OB-fold"/>
</dbReference>
<evidence type="ECO:0000256" key="1">
    <source>
        <dbReference type="SAM" id="MobiDB-lite"/>
    </source>
</evidence>
<gene>
    <name evidence="3" type="ORF">CHLNCDRAFT_143004</name>
</gene>
<dbReference type="InterPro" id="IPR056404">
    <property type="entry name" value="HTH_RNase_II"/>
</dbReference>
<keyword evidence="4" id="KW-1185">Reference proteome</keyword>
<feature type="domain" description="RNB" evidence="2">
    <location>
        <begin position="148"/>
        <end position="440"/>
    </location>
</feature>
<dbReference type="KEGG" id="cvr:CHLNCDRAFT_143004"/>
<dbReference type="AlphaFoldDB" id="E1Z999"/>
<dbReference type="PANTHER" id="PTHR23355">
    <property type="entry name" value="RIBONUCLEASE"/>
    <property type="match status" value="1"/>
</dbReference>
<dbReference type="GO" id="GO:0000932">
    <property type="term" value="C:P-body"/>
    <property type="evidence" value="ECO:0007669"/>
    <property type="project" value="TreeGrafter"/>
</dbReference>
<accession>E1Z999</accession>
<evidence type="ECO:0000313" key="3">
    <source>
        <dbReference type="EMBL" id="EFN57481.1"/>
    </source>
</evidence>
<reference evidence="3 4" key="1">
    <citation type="journal article" date="2010" name="Plant Cell">
        <title>The Chlorella variabilis NC64A genome reveals adaptation to photosymbiosis, coevolution with viruses, and cryptic sex.</title>
        <authorList>
            <person name="Blanc G."/>
            <person name="Duncan G."/>
            <person name="Agarkova I."/>
            <person name="Borodovsky M."/>
            <person name="Gurnon J."/>
            <person name="Kuo A."/>
            <person name="Lindquist E."/>
            <person name="Lucas S."/>
            <person name="Pangilinan J."/>
            <person name="Polle J."/>
            <person name="Salamov A."/>
            <person name="Terry A."/>
            <person name="Yamada T."/>
            <person name="Dunigan D.D."/>
            <person name="Grigoriev I.V."/>
            <person name="Claverie J.M."/>
            <person name="Van Etten J.L."/>
        </authorList>
    </citation>
    <scope>NUCLEOTIDE SEQUENCE [LARGE SCALE GENOMIC DNA]</scope>
    <source>
        <strain evidence="3 4">NC64A</strain>
    </source>
</reference>
<organism evidence="4">
    <name type="scientific">Chlorella variabilis</name>
    <name type="common">Green alga</name>
    <dbReference type="NCBI Taxonomy" id="554065"/>
    <lineage>
        <taxon>Eukaryota</taxon>
        <taxon>Viridiplantae</taxon>
        <taxon>Chlorophyta</taxon>
        <taxon>core chlorophytes</taxon>
        <taxon>Trebouxiophyceae</taxon>
        <taxon>Chlorellales</taxon>
        <taxon>Chlorellaceae</taxon>
        <taxon>Chlorella clade</taxon>
        <taxon>Chlorella</taxon>
    </lineage>
</organism>
<dbReference type="Proteomes" id="UP000008141">
    <property type="component" value="Unassembled WGS sequence"/>
</dbReference>
<dbReference type="OMA" id="YFRQANT"/>
<dbReference type="GO" id="GO:0000175">
    <property type="term" value="F:3'-5'-RNA exonuclease activity"/>
    <property type="evidence" value="ECO:0007669"/>
    <property type="project" value="TreeGrafter"/>
</dbReference>
<proteinExistence type="predicted"/>
<dbReference type="GeneID" id="17356960"/>
<dbReference type="EMBL" id="GL433839">
    <property type="protein sequence ID" value="EFN57481.1"/>
    <property type="molecule type" value="Genomic_DNA"/>
</dbReference>
<dbReference type="SMART" id="SM00955">
    <property type="entry name" value="RNB"/>
    <property type="match status" value="1"/>
</dbReference>
<name>E1Z999_CHLVA</name>
<evidence type="ECO:0000313" key="4">
    <source>
        <dbReference type="Proteomes" id="UP000008141"/>
    </source>
</evidence>
<feature type="compositionally biased region" description="Polar residues" evidence="1">
    <location>
        <begin position="33"/>
        <end position="43"/>
    </location>
</feature>
<protein>
    <recommendedName>
        <fullName evidence="2">RNB domain-containing protein</fullName>
    </recommendedName>
</protein>
<dbReference type="STRING" id="554065.E1Z999"/>
<dbReference type="GO" id="GO:0006402">
    <property type="term" value="P:mRNA catabolic process"/>
    <property type="evidence" value="ECO:0007669"/>
    <property type="project" value="TreeGrafter"/>
</dbReference>
<dbReference type="FunCoup" id="E1Z999">
    <property type="interactions" value="328"/>
</dbReference>
<dbReference type="Pfam" id="PF00773">
    <property type="entry name" value="RNB"/>
    <property type="match status" value="1"/>
</dbReference>
<dbReference type="GO" id="GO:0003723">
    <property type="term" value="F:RNA binding"/>
    <property type="evidence" value="ECO:0007669"/>
    <property type="project" value="InterPro"/>
</dbReference>
<dbReference type="InterPro" id="IPR050180">
    <property type="entry name" value="RNR_Ribonuclease"/>
</dbReference>
<evidence type="ECO:0000259" key="2">
    <source>
        <dbReference type="SMART" id="SM00955"/>
    </source>
</evidence>
<dbReference type="Pfam" id="PF23161">
    <property type="entry name" value="HTH_RNase_II"/>
    <property type="match status" value="1"/>
</dbReference>
<dbReference type="PANTHER" id="PTHR23355:SF42">
    <property type="entry name" value="RIBONUCLEASE II, CHLOROPLASTIC_MITOCHONDRIAL"/>
    <property type="match status" value="1"/>
</dbReference>
<dbReference type="RefSeq" id="XP_005849583.1">
    <property type="nucleotide sequence ID" value="XM_005849521.1"/>
</dbReference>
<dbReference type="eggNOG" id="KOG2102">
    <property type="taxonomic scope" value="Eukaryota"/>
</dbReference>
<feature type="region of interest" description="Disordered" evidence="1">
    <location>
        <begin position="33"/>
        <end position="54"/>
    </location>
</feature>
<dbReference type="InParanoid" id="E1Z999"/>
<sequence>MFSPRTPAQVDSLAHSLRLQQEAEAEWAGFASDMQQAQAQPRSSKPGEAAWRAGPHGARLAAVEGLALGTLPLSGPQRNLAIQTLIDLGKTPSGQDAAELLQSVGWWPPHLHLTLVTSGISEEFGAALEAAAAGLVACPPPDPDAARRVDLTSTHSVITIDDASTTEIDDGLSLERLPGGGLKVWVHIADPSRWVAPGSALAGEARGRGKSLYLPTGAVPMFPKCLAEGPFSLRQGVPTEAVSVGVEVTAEGAVVPGGVHVVPSLVRPSRRLTYRDVDEMLAACEEEDERDLFELRRVAELRRAHRLCGGAVEIDMPESSVRVEGADRDDPAVLIEEEDQFASPARQLVAEMMILAGEAVGQLGRELGVPLPYRGQAEPVLPEPEELAALPPGPCRAVALRSRMTRSVTVAHAPLRHAGLGLEAYGDLLAHWQLKAALRGKQPPCTADELMDLRLSKLEREVESYWVAEYFRQANTSDPRATWDAMFLCWLRQEVGLARVLLGGLGLETVLRINSPVEPGERVYVRCVHTDVRQGMYRLEVVPHGQVDPASVLNDSSRYADLYGYAGGDYLPESDSD</sequence>
<dbReference type="SUPFAM" id="SSF50249">
    <property type="entry name" value="Nucleic acid-binding proteins"/>
    <property type="match status" value="1"/>
</dbReference>
<dbReference type="OrthoDB" id="2285229at2759"/>
<dbReference type="InterPro" id="IPR001900">
    <property type="entry name" value="RNase_II/R"/>
</dbReference>